<proteinExistence type="predicted"/>
<reference evidence="4" key="1">
    <citation type="submission" date="2016-06" db="UniProtKB">
        <authorList>
            <consortium name="WormBaseParasite"/>
        </authorList>
    </citation>
    <scope>IDENTIFICATION</scope>
</reference>
<dbReference type="WBParaSite" id="SCUD_0000442501-mRNA-1">
    <property type="protein sequence ID" value="SCUD_0000442501-mRNA-1"/>
    <property type="gene ID" value="SCUD_0000442501"/>
</dbReference>
<evidence type="ECO:0000313" key="4">
    <source>
        <dbReference type="WBParaSite" id="SCUD_0000442501-mRNA-1"/>
    </source>
</evidence>
<dbReference type="Proteomes" id="UP000279833">
    <property type="component" value="Unassembled WGS sequence"/>
</dbReference>
<keyword evidence="3" id="KW-1185">Reference proteome</keyword>
<name>A0A183JNY9_9TREM</name>
<dbReference type="AlphaFoldDB" id="A0A183JNY9"/>
<gene>
    <name evidence="2" type="ORF">SCUD_LOCUS4425</name>
</gene>
<evidence type="ECO:0000256" key="1">
    <source>
        <dbReference type="SAM" id="MobiDB-lite"/>
    </source>
</evidence>
<feature type="region of interest" description="Disordered" evidence="1">
    <location>
        <begin position="88"/>
        <end position="109"/>
    </location>
</feature>
<accession>A0A183JNY9</accession>
<sequence>MEISTEADVSKPVDLNVHKEKSNILKHNTESTNSITLDGDALENVESFTYLDSIINEKVHNEEGNARVTKEKAAFLRLESIWNSKQLSPSQNQIQNLQYERQDSSTVQS</sequence>
<evidence type="ECO:0000313" key="3">
    <source>
        <dbReference type="Proteomes" id="UP000279833"/>
    </source>
</evidence>
<organism evidence="4">
    <name type="scientific">Schistosoma curassoni</name>
    <dbReference type="NCBI Taxonomy" id="6186"/>
    <lineage>
        <taxon>Eukaryota</taxon>
        <taxon>Metazoa</taxon>
        <taxon>Spiralia</taxon>
        <taxon>Lophotrochozoa</taxon>
        <taxon>Platyhelminthes</taxon>
        <taxon>Trematoda</taxon>
        <taxon>Digenea</taxon>
        <taxon>Strigeidida</taxon>
        <taxon>Schistosomatoidea</taxon>
        <taxon>Schistosomatidae</taxon>
        <taxon>Schistosoma</taxon>
    </lineage>
</organism>
<evidence type="ECO:0000313" key="2">
    <source>
        <dbReference type="EMBL" id="VDO88818.1"/>
    </source>
</evidence>
<reference evidence="2 3" key="2">
    <citation type="submission" date="2018-11" db="EMBL/GenBank/DDBJ databases">
        <authorList>
            <consortium name="Pathogen Informatics"/>
        </authorList>
    </citation>
    <scope>NUCLEOTIDE SEQUENCE [LARGE SCALE GENOMIC DNA]</scope>
    <source>
        <strain evidence="2">Dakar</strain>
        <strain evidence="3">Dakar, Senegal</strain>
    </source>
</reference>
<protein>
    <submittedName>
        <fullName evidence="2 4">Uncharacterized protein</fullName>
    </submittedName>
</protein>
<dbReference type="EMBL" id="UZAK01005872">
    <property type="protein sequence ID" value="VDO88818.1"/>
    <property type="molecule type" value="Genomic_DNA"/>
</dbReference>